<dbReference type="CDD" id="cd01106">
    <property type="entry name" value="HTH_TipAL-Mta"/>
    <property type="match status" value="1"/>
</dbReference>
<dbReference type="PRINTS" id="PR00040">
    <property type="entry name" value="HTHMERR"/>
</dbReference>
<gene>
    <name evidence="4" type="ORF">ACFYKX_03510</name>
</gene>
<proteinExistence type="predicted"/>
<dbReference type="InterPro" id="IPR009061">
    <property type="entry name" value="DNA-bd_dom_put_sf"/>
</dbReference>
<evidence type="ECO:0000313" key="5">
    <source>
        <dbReference type="Proteomes" id="UP001601059"/>
    </source>
</evidence>
<evidence type="ECO:0000313" key="4">
    <source>
        <dbReference type="EMBL" id="MFE8699688.1"/>
    </source>
</evidence>
<evidence type="ECO:0000256" key="2">
    <source>
        <dbReference type="SAM" id="Coils"/>
    </source>
</evidence>
<feature type="coiled-coil region" evidence="2">
    <location>
        <begin position="204"/>
        <end position="231"/>
    </location>
</feature>
<dbReference type="Gene3D" id="1.10.1660.10">
    <property type="match status" value="1"/>
</dbReference>
<dbReference type="PANTHER" id="PTHR30204">
    <property type="entry name" value="REDOX-CYCLING DRUG-SENSING TRANSCRIPTIONAL ACTIVATOR SOXR"/>
    <property type="match status" value="1"/>
</dbReference>
<dbReference type="Pfam" id="PF13411">
    <property type="entry name" value="MerR_1"/>
    <property type="match status" value="1"/>
</dbReference>
<protein>
    <submittedName>
        <fullName evidence="4">MerR family transcriptional regulator</fullName>
    </submittedName>
</protein>
<keyword evidence="5" id="KW-1185">Reference proteome</keyword>
<reference evidence="4 5" key="1">
    <citation type="submission" date="2024-08" db="EMBL/GenBank/DDBJ databases">
        <title>Two novel Cytobacillus novel species.</title>
        <authorList>
            <person name="Liu G."/>
        </authorList>
    </citation>
    <scope>NUCLEOTIDE SEQUENCE [LARGE SCALE GENOMIC DNA]</scope>
    <source>
        <strain evidence="4 5">FJAT-54145</strain>
    </source>
</reference>
<accession>A0ABW6K669</accession>
<organism evidence="4 5">
    <name type="scientific">Cytobacillus spartinae</name>
    <dbReference type="NCBI Taxonomy" id="3299023"/>
    <lineage>
        <taxon>Bacteria</taxon>
        <taxon>Bacillati</taxon>
        <taxon>Bacillota</taxon>
        <taxon>Bacilli</taxon>
        <taxon>Bacillales</taxon>
        <taxon>Bacillaceae</taxon>
        <taxon>Cytobacillus</taxon>
    </lineage>
</organism>
<dbReference type="SMART" id="SM00422">
    <property type="entry name" value="HTH_MERR"/>
    <property type="match status" value="1"/>
</dbReference>
<comment type="caution">
    <text evidence="4">The sequence shown here is derived from an EMBL/GenBank/DDBJ whole genome shotgun (WGS) entry which is preliminary data.</text>
</comment>
<evidence type="ECO:0000259" key="3">
    <source>
        <dbReference type="PROSITE" id="PS50937"/>
    </source>
</evidence>
<dbReference type="RefSeq" id="WP_389358094.1">
    <property type="nucleotide sequence ID" value="NZ_JBIACK010000001.1"/>
</dbReference>
<feature type="domain" description="HTH merR-type" evidence="3">
    <location>
        <begin position="7"/>
        <end position="76"/>
    </location>
</feature>
<keyword evidence="1" id="KW-0238">DNA-binding</keyword>
<evidence type="ECO:0000256" key="1">
    <source>
        <dbReference type="ARBA" id="ARBA00023125"/>
    </source>
</evidence>
<dbReference type="PANTHER" id="PTHR30204:SF96">
    <property type="entry name" value="CHROMOSOME-ANCHORING PROTEIN RACA"/>
    <property type="match status" value="1"/>
</dbReference>
<sequence>MTNKEHVFTIGEFGKRARITVRTLRFYEQLGLLTPTEQNSSGHKLYGLKELAKLQQIQSLKFIGYSLQEIKEILKDDTEAIFELERSLPLQHKLLIEKRDELNRAIEAVERVQCMITEGKPITWKVLASLLYQIEHEEDLKEWMKEYLSDEAVSQIFSLPKEQRKQMDMEMVDILATVKKLMKEDASPKSPEAFNVLIKITELATKHVEDKEELAKELEKLQELSESELLDYKFPTFFTREEEEFLMEIGRSMEALYNESSN</sequence>
<dbReference type="InterPro" id="IPR000551">
    <property type="entry name" value="MerR-type_HTH_dom"/>
</dbReference>
<dbReference type="Proteomes" id="UP001601059">
    <property type="component" value="Unassembled WGS sequence"/>
</dbReference>
<name>A0ABW6K669_9BACI</name>
<dbReference type="SUPFAM" id="SSF46955">
    <property type="entry name" value="Putative DNA-binding domain"/>
    <property type="match status" value="1"/>
</dbReference>
<dbReference type="PROSITE" id="PS50937">
    <property type="entry name" value="HTH_MERR_2"/>
    <property type="match status" value="1"/>
</dbReference>
<dbReference type="EMBL" id="JBIACK010000001">
    <property type="protein sequence ID" value="MFE8699688.1"/>
    <property type="molecule type" value="Genomic_DNA"/>
</dbReference>
<dbReference type="InterPro" id="IPR047057">
    <property type="entry name" value="MerR_fam"/>
</dbReference>
<keyword evidence="2" id="KW-0175">Coiled coil</keyword>